<reference evidence="2 3" key="2">
    <citation type="submission" date="2018-11" db="EMBL/GenBank/DDBJ databases">
        <authorList>
            <consortium name="Pathogen Informatics"/>
        </authorList>
    </citation>
    <scope>NUCLEOTIDE SEQUENCE [LARGE SCALE GENOMIC DNA]</scope>
</reference>
<evidence type="ECO:0000313" key="4">
    <source>
        <dbReference type="WBParaSite" id="ASIM_0000506701-mRNA-1"/>
    </source>
</evidence>
<name>A0A0M3JBT9_ANISI</name>
<proteinExistence type="predicted"/>
<dbReference type="AlphaFoldDB" id="A0A0M3JBT9"/>
<evidence type="ECO:0000313" key="3">
    <source>
        <dbReference type="Proteomes" id="UP000267096"/>
    </source>
</evidence>
<gene>
    <name evidence="2" type="ORF">ASIM_LOCUS4872</name>
</gene>
<accession>A0A0M3JBT9</accession>
<feature type="compositionally biased region" description="Polar residues" evidence="1">
    <location>
        <begin position="1"/>
        <end position="21"/>
    </location>
</feature>
<reference evidence="4" key="1">
    <citation type="submission" date="2017-02" db="UniProtKB">
        <authorList>
            <consortium name="WormBaseParasite"/>
        </authorList>
    </citation>
    <scope>IDENTIFICATION</scope>
</reference>
<evidence type="ECO:0000313" key="2">
    <source>
        <dbReference type="EMBL" id="VDK24649.1"/>
    </source>
</evidence>
<feature type="region of interest" description="Disordered" evidence="1">
    <location>
        <begin position="40"/>
        <end position="69"/>
    </location>
</feature>
<dbReference type="EMBL" id="UYRR01009020">
    <property type="protein sequence ID" value="VDK24649.1"/>
    <property type="molecule type" value="Genomic_DNA"/>
</dbReference>
<protein>
    <submittedName>
        <fullName evidence="2 4">Uncharacterized protein</fullName>
    </submittedName>
</protein>
<dbReference type="Proteomes" id="UP000267096">
    <property type="component" value="Unassembled WGS sequence"/>
</dbReference>
<dbReference type="WBParaSite" id="ASIM_0000506701-mRNA-1">
    <property type="protein sequence ID" value="ASIM_0000506701-mRNA-1"/>
    <property type="gene ID" value="ASIM_0000506701"/>
</dbReference>
<evidence type="ECO:0000256" key="1">
    <source>
        <dbReference type="SAM" id="MobiDB-lite"/>
    </source>
</evidence>
<organism evidence="4">
    <name type="scientific">Anisakis simplex</name>
    <name type="common">Herring worm</name>
    <dbReference type="NCBI Taxonomy" id="6269"/>
    <lineage>
        <taxon>Eukaryota</taxon>
        <taxon>Metazoa</taxon>
        <taxon>Ecdysozoa</taxon>
        <taxon>Nematoda</taxon>
        <taxon>Chromadorea</taxon>
        <taxon>Rhabditida</taxon>
        <taxon>Spirurina</taxon>
        <taxon>Ascaridomorpha</taxon>
        <taxon>Ascaridoidea</taxon>
        <taxon>Anisakidae</taxon>
        <taxon>Anisakis</taxon>
        <taxon>Anisakis simplex complex</taxon>
    </lineage>
</organism>
<sequence length="69" mass="7772">MQRSHSLQSSLKRSGCPSSGKSVRFADWDGASLTRVRHLSADSVCQRTEQPSTSDEQLEKTHNQQTRVR</sequence>
<feature type="compositionally biased region" description="Polar residues" evidence="1">
    <location>
        <begin position="43"/>
        <end position="55"/>
    </location>
</feature>
<feature type="region of interest" description="Disordered" evidence="1">
    <location>
        <begin position="1"/>
        <end position="24"/>
    </location>
</feature>
<keyword evidence="3" id="KW-1185">Reference proteome</keyword>
<dbReference type="OrthoDB" id="5871416at2759"/>